<organism evidence="7 8">
    <name type="scientific">Streptomyces tateyamensis</name>
    <dbReference type="NCBI Taxonomy" id="565073"/>
    <lineage>
        <taxon>Bacteria</taxon>
        <taxon>Bacillati</taxon>
        <taxon>Actinomycetota</taxon>
        <taxon>Actinomycetes</taxon>
        <taxon>Kitasatosporales</taxon>
        <taxon>Streptomycetaceae</taxon>
        <taxon>Streptomyces</taxon>
    </lineage>
</organism>
<dbReference type="RefSeq" id="WP_110669030.1">
    <property type="nucleotide sequence ID" value="NZ_PYBW01000040.1"/>
</dbReference>
<comment type="caution">
    <text evidence="7">The sequence shown here is derived from an EMBL/GenBank/DDBJ whole genome shotgun (WGS) entry which is preliminary data.</text>
</comment>
<dbReference type="EMBL" id="PYBW01000040">
    <property type="protein sequence ID" value="PYC80210.1"/>
    <property type="molecule type" value="Genomic_DNA"/>
</dbReference>
<dbReference type="InterPro" id="IPR007213">
    <property type="entry name" value="Ppm1/Ppm2/Tcmp"/>
</dbReference>
<proteinExistence type="inferred from homology"/>
<dbReference type="GO" id="GO:0008168">
    <property type="term" value="F:methyltransferase activity"/>
    <property type="evidence" value="ECO:0007669"/>
    <property type="project" value="UniProtKB-UniRule"/>
</dbReference>
<dbReference type="InterPro" id="IPR011610">
    <property type="entry name" value="SAM_mthyl_Trfase_ML2640-like"/>
</dbReference>
<evidence type="ECO:0000256" key="3">
    <source>
        <dbReference type="ARBA" id="ARBA00022603"/>
    </source>
</evidence>
<evidence type="ECO:0000256" key="4">
    <source>
        <dbReference type="ARBA" id="ARBA00022679"/>
    </source>
</evidence>
<dbReference type="AlphaFoldDB" id="A0A2V4NA60"/>
<dbReference type="SUPFAM" id="SSF53335">
    <property type="entry name" value="S-adenosyl-L-methionine-dependent methyltransferases"/>
    <property type="match status" value="1"/>
</dbReference>
<protein>
    <recommendedName>
        <fullName evidence="6">S-adenosyl-L-methionine-dependent methyltransferase</fullName>
        <ecNumber evidence="6">2.1.1.-</ecNumber>
    </recommendedName>
</protein>
<comment type="similarity">
    <text evidence="2 6">Belongs to the UPF0677 family.</text>
</comment>
<dbReference type="GO" id="GO:0032259">
    <property type="term" value="P:methylation"/>
    <property type="evidence" value="ECO:0007669"/>
    <property type="project" value="UniProtKB-KW"/>
</dbReference>
<keyword evidence="5 6" id="KW-0949">S-adenosyl-L-methionine</keyword>
<gene>
    <name evidence="7" type="ORF">C7C46_13045</name>
</gene>
<dbReference type="Gene3D" id="3.40.50.150">
    <property type="entry name" value="Vaccinia Virus protein VP39"/>
    <property type="match status" value="1"/>
</dbReference>
<name>A0A2V4NA60_9ACTN</name>
<evidence type="ECO:0000313" key="8">
    <source>
        <dbReference type="Proteomes" id="UP000248039"/>
    </source>
</evidence>
<evidence type="ECO:0000256" key="1">
    <source>
        <dbReference type="ARBA" id="ARBA00003907"/>
    </source>
</evidence>
<evidence type="ECO:0000256" key="5">
    <source>
        <dbReference type="ARBA" id="ARBA00022691"/>
    </source>
</evidence>
<accession>A0A2V4NA60</accession>
<comment type="function">
    <text evidence="1 6">Exhibits S-adenosyl-L-methionine-dependent methyltransferase activity.</text>
</comment>
<evidence type="ECO:0000313" key="7">
    <source>
        <dbReference type="EMBL" id="PYC80210.1"/>
    </source>
</evidence>
<dbReference type="Pfam" id="PF04072">
    <property type="entry name" value="LCM"/>
    <property type="match status" value="1"/>
</dbReference>
<dbReference type="Proteomes" id="UP000248039">
    <property type="component" value="Unassembled WGS sequence"/>
</dbReference>
<evidence type="ECO:0000256" key="6">
    <source>
        <dbReference type="RuleBase" id="RU362030"/>
    </source>
</evidence>
<dbReference type="InterPro" id="IPR029063">
    <property type="entry name" value="SAM-dependent_MTases_sf"/>
</dbReference>
<reference evidence="7 8" key="1">
    <citation type="submission" date="2018-03" db="EMBL/GenBank/DDBJ databases">
        <title>Bioinformatic expansion and discovery of thiopeptide antibiotics.</title>
        <authorList>
            <person name="Schwalen C.J."/>
            <person name="Hudson G.A."/>
            <person name="Mitchell D.A."/>
        </authorList>
    </citation>
    <scope>NUCLEOTIDE SEQUENCE [LARGE SCALE GENOMIC DNA]</scope>
    <source>
        <strain evidence="7 8">ATCC 21389</strain>
    </source>
</reference>
<dbReference type="OrthoDB" id="9806164at2"/>
<sequence>MTAGVGPTAEWIAHARAAESVRADRLFEDPLAVAFTARSNPPLLAEFRAAPTPRFDVLAVRTRFFDQYLTRATEAARLRQVVLLAAGLDSRAYRLRWPPGTRVFELDLPELLEAKAELIQQAELAAATCERRTVAADLRLDWPAELRAAGFDPAAPTAWLVEGLLYYLTQPQVDAVLAELGRLSAPGSRLGLEQVNTDTYQVPWMQDWLAGMRAEGRPWQSGVAEPEPWLAGHGWAADVVEPGELPSAAGRRVPRTPAREVPGVARTWLVTAHLLEGGDTTELGAEARQQR</sequence>
<evidence type="ECO:0000256" key="2">
    <source>
        <dbReference type="ARBA" id="ARBA00008138"/>
    </source>
</evidence>
<keyword evidence="8" id="KW-1185">Reference proteome</keyword>
<dbReference type="PANTHER" id="PTHR43619">
    <property type="entry name" value="S-ADENOSYL-L-METHIONINE-DEPENDENT METHYLTRANSFERASE YKTD-RELATED"/>
    <property type="match status" value="1"/>
</dbReference>
<dbReference type="NCBIfam" id="TIGR00027">
    <property type="entry name" value="mthyl_TIGR00027"/>
    <property type="match status" value="1"/>
</dbReference>
<dbReference type="PANTHER" id="PTHR43619:SF2">
    <property type="entry name" value="S-ADENOSYL-L-METHIONINE-DEPENDENT METHYLTRANSFERASES SUPERFAMILY PROTEIN"/>
    <property type="match status" value="1"/>
</dbReference>
<keyword evidence="4 7" id="KW-0808">Transferase</keyword>
<dbReference type="EC" id="2.1.1.-" evidence="6"/>
<keyword evidence="3 6" id="KW-0489">Methyltransferase</keyword>